<dbReference type="OrthoDB" id="10035677at2759"/>
<dbReference type="EMBL" id="CAJNOM010000336">
    <property type="protein sequence ID" value="CAF1369883.1"/>
    <property type="molecule type" value="Genomic_DNA"/>
</dbReference>
<proteinExistence type="predicted"/>
<sequence>MSNVVQNILKTKLVKKRSTSKPSASINSQPVRNRSKPRSKRSKSLASKISHPPVHYHPWQFEYSRLFIREKSQKSMTKDSYPLPIRSVAHAIERIATEEECYPKLIPANAIHIEIPIIHQKRKSSLPSIVRYVRGNELFPSQRSIPHTRLQYQSKTSFPIINPTKINTIAPTKIHVDASIIRRPPRRLILNTSYRRNSSFTIYN</sequence>
<dbReference type="AlphaFoldDB" id="A0A815IK40"/>
<name>A0A815IK40_9BILA</name>
<feature type="compositionally biased region" description="Polar residues" evidence="1">
    <location>
        <begin position="20"/>
        <end position="31"/>
    </location>
</feature>
<evidence type="ECO:0000256" key="1">
    <source>
        <dbReference type="SAM" id="MobiDB-lite"/>
    </source>
</evidence>
<organism evidence="2 3">
    <name type="scientific">Adineta steineri</name>
    <dbReference type="NCBI Taxonomy" id="433720"/>
    <lineage>
        <taxon>Eukaryota</taxon>
        <taxon>Metazoa</taxon>
        <taxon>Spiralia</taxon>
        <taxon>Gnathifera</taxon>
        <taxon>Rotifera</taxon>
        <taxon>Eurotatoria</taxon>
        <taxon>Bdelloidea</taxon>
        <taxon>Adinetida</taxon>
        <taxon>Adinetidae</taxon>
        <taxon>Adineta</taxon>
    </lineage>
</organism>
<feature type="compositionally biased region" description="Basic residues" evidence="1">
    <location>
        <begin position="33"/>
        <end position="43"/>
    </location>
</feature>
<gene>
    <name evidence="2" type="ORF">QVE165_LOCUS35045</name>
</gene>
<evidence type="ECO:0000313" key="3">
    <source>
        <dbReference type="Proteomes" id="UP000663832"/>
    </source>
</evidence>
<accession>A0A815IK40</accession>
<evidence type="ECO:0000313" key="2">
    <source>
        <dbReference type="EMBL" id="CAF1369883.1"/>
    </source>
</evidence>
<feature type="region of interest" description="Disordered" evidence="1">
    <location>
        <begin position="14"/>
        <end position="51"/>
    </location>
</feature>
<reference evidence="2" key="1">
    <citation type="submission" date="2021-02" db="EMBL/GenBank/DDBJ databases">
        <authorList>
            <person name="Nowell W R."/>
        </authorList>
    </citation>
    <scope>NUCLEOTIDE SEQUENCE</scope>
</reference>
<dbReference type="Proteomes" id="UP000663832">
    <property type="component" value="Unassembled WGS sequence"/>
</dbReference>
<comment type="caution">
    <text evidence="2">The sequence shown here is derived from an EMBL/GenBank/DDBJ whole genome shotgun (WGS) entry which is preliminary data.</text>
</comment>
<protein>
    <submittedName>
        <fullName evidence="2">Uncharacterized protein</fullName>
    </submittedName>
</protein>
<keyword evidence="3" id="KW-1185">Reference proteome</keyword>